<proteinExistence type="predicted"/>
<dbReference type="InterPro" id="IPR032675">
    <property type="entry name" value="LRR_dom_sf"/>
</dbReference>
<evidence type="ECO:0000313" key="2">
    <source>
        <dbReference type="EMBL" id="KAK6488968.1"/>
    </source>
</evidence>
<feature type="region of interest" description="Disordered" evidence="1">
    <location>
        <begin position="100"/>
        <end position="167"/>
    </location>
</feature>
<feature type="compositionally biased region" description="Basic and acidic residues" evidence="1">
    <location>
        <begin position="127"/>
        <end position="141"/>
    </location>
</feature>
<reference evidence="2 3" key="1">
    <citation type="submission" date="2021-05" db="EMBL/GenBank/DDBJ databases">
        <authorList>
            <person name="Zahm M."/>
            <person name="Klopp C."/>
            <person name="Cabau C."/>
            <person name="Kuhl H."/>
            <person name="Suciu R."/>
            <person name="Ciorpac M."/>
            <person name="Holostenco D."/>
            <person name="Gessner J."/>
            <person name="Wuertz S."/>
            <person name="Hohne C."/>
            <person name="Stock M."/>
            <person name="Gislard M."/>
            <person name="Lluch J."/>
            <person name="Milhes M."/>
            <person name="Lampietro C."/>
            <person name="Lopez Roques C."/>
            <person name="Donnadieu C."/>
            <person name="Du K."/>
            <person name="Schartl M."/>
            <person name="Guiguen Y."/>
        </authorList>
    </citation>
    <scope>NUCLEOTIDE SEQUENCE [LARGE SCALE GENOMIC DNA]</scope>
    <source>
        <strain evidence="2">Hh-F2</strain>
        <tissue evidence="2">Blood</tissue>
    </source>
</reference>
<comment type="caution">
    <text evidence="2">The sequence shown here is derived from an EMBL/GenBank/DDBJ whole genome shotgun (WGS) entry which is preliminary data.</text>
</comment>
<name>A0ABR0ZVX0_HUSHU</name>
<gene>
    <name evidence="2" type="ORF">HHUSO_G7953</name>
</gene>
<feature type="region of interest" description="Disordered" evidence="1">
    <location>
        <begin position="63"/>
        <end position="88"/>
    </location>
</feature>
<dbReference type="EMBL" id="JAHFZB010000006">
    <property type="protein sequence ID" value="KAK6488968.1"/>
    <property type="molecule type" value="Genomic_DNA"/>
</dbReference>
<organism evidence="2 3">
    <name type="scientific">Huso huso</name>
    <name type="common">Beluga</name>
    <name type="synonym">Acipenser huso</name>
    <dbReference type="NCBI Taxonomy" id="61971"/>
    <lineage>
        <taxon>Eukaryota</taxon>
        <taxon>Metazoa</taxon>
        <taxon>Chordata</taxon>
        <taxon>Craniata</taxon>
        <taxon>Vertebrata</taxon>
        <taxon>Euteleostomi</taxon>
        <taxon>Actinopterygii</taxon>
        <taxon>Chondrostei</taxon>
        <taxon>Acipenseriformes</taxon>
        <taxon>Acipenseridae</taxon>
        <taxon>Huso</taxon>
    </lineage>
</organism>
<evidence type="ECO:0000313" key="3">
    <source>
        <dbReference type="Proteomes" id="UP001369086"/>
    </source>
</evidence>
<feature type="compositionally biased region" description="Basic and acidic residues" evidence="1">
    <location>
        <begin position="100"/>
        <end position="111"/>
    </location>
</feature>
<dbReference type="SUPFAM" id="SSF52058">
    <property type="entry name" value="L domain-like"/>
    <property type="match status" value="1"/>
</dbReference>
<dbReference type="Gene3D" id="3.80.10.10">
    <property type="entry name" value="Ribonuclease Inhibitor"/>
    <property type="match status" value="1"/>
</dbReference>
<keyword evidence="3" id="KW-1185">Reference proteome</keyword>
<accession>A0ABR0ZVX0</accession>
<protein>
    <submittedName>
        <fullName evidence="2">Uncharacterized protein</fullName>
    </submittedName>
</protein>
<feature type="compositionally biased region" description="Gly residues" evidence="1">
    <location>
        <begin position="63"/>
        <end position="82"/>
    </location>
</feature>
<feature type="non-terminal residue" evidence="2">
    <location>
        <position position="345"/>
    </location>
</feature>
<sequence length="345" mass="36808">MTGKVLITKSILVPILSYVGKIFLPDRTTKKVVDRIIHLFVWGSKLEKVKRATMNKAEKKGGKGVLDVGGEGVGSGSEGTEGGTANLTVVEEQRGQYRGCAELRDLSDRGRATPVSSDRGRAAPVSSDRRRAAPVSRDRKLPAAPASTARGRLPAATSQGSPPKERLGLPSLHSLGLPSLQRLGLPSLQCLGLPSLQHLGLPSLKRLGLPSLHSLGLPSLQRLGLPSLKCLGLPSLQHLGLPSLKRLGLPSRQHLGRAARHRLGGLARHRLVILVHYRPGRPAPHCPGIPARHHSGICCIQQPEILGPEPKRRESLATEKGGEGVSIDTARSSDAFLLNTTKNTL</sequence>
<evidence type="ECO:0000256" key="1">
    <source>
        <dbReference type="SAM" id="MobiDB-lite"/>
    </source>
</evidence>
<dbReference type="Proteomes" id="UP001369086">
    <property type="component" value="Unassembled WGS sequence"/>
</dbReference>